<organism evidence="2 3">
    <name type="scientific">Maribacter cobaltidurans</name>
    <dbReference type="NCBI Taxonomy" id="1178778"/>
    <lineage>
        <taxon>Bacteria</taxon>
        <taxon>Pseudomonadati</taxon>
        <taxon>Bacteroidota</taxon>
        <taxon>Flavobacteriia</taxon>
        <taxon>Flavobacteriales</taxon>
        <taxon>Flavobacteriaceae</taxon>
        <taxon>Maribacter</taxon>
    </lineage>
</organism>
<feature type="chain" id="PRO_5047495882" evidence="1">
    <location>
        <begin position="19"/>
        <end position="123"/>
    </location>
</feature>
<feature type="signal peptide" evidence="1">
    <location>
        <begin position="1"/>
        <end position="18"/>
    </location>
</feature>
<dbReference type="InterPro" id="IPR008969">
    <property type="entry name" value="CarboxyPept-like_regulatory"/>
</dbReference>
<protein>
    <submittedName>
        <fullName evidence="2">Carboxypeptidase-like regulatory domain-containing protein</fullName>
    </submittedName>
</protein>
<evidence type="ECO:0000313" key="3">
    <source>
        <dbReference type="Proteomes" id="UP001356308"/>
    </source>
</evidence>
<comment type="caution">
    <text evidence="2">The sequence shown here is derived from an EMBL/GenBank/DDBJ whole genome shotgun (WGS) entry which is preliminary data.</text>
</comment>
<dbReference type="Gene3D" id="2.60.40.1120">
    <property type="entry name" value="Carboxypeptidase-like, regulatory domain"/>
    <property type="match status" value="1"/>
</dbReference>
<evidence type="ECO:0000256" key="1">
    <source>
        <dbReference type="SAM" id="SignalP"/>
    </source>
</evidence>
<dbReference type="RefSeq" id="WP_272652975.1">
    <property type="nucleotide sequence ID" value="NZ_JAZDDG010000011.1"/>
</dbReference>
<keyword evidence="3" id="KW-1185">Reference proteome</keyword>
<name>A0ABU7IZA0_9FLAO</name>
<dbReference type="Proteomes" id="UP001356308">
    <property type="component" value="Unassembled WGS sequence"/>
</dbReference>
<dbReference type="Pfam" id="PF13715">
    <property type="entry name" value="CarbopepD_reg_2"/>
    <property type="match status" value="1"/>
</dbReference>
<evidence type="ECO:0000313" key="2">
    <source>
        <dbReference type="EMBL" id="MEE1978325.1"/>
    </source>
</evidence>
<accession>A0ABU7IZA0</accession>
<reference evidence="2 3" key="1">
    <citation type="submission" date="2024-01" db="EMBL/GenBank/DDBJ databases">
        <title>Maribacter spp. originated from different algae showed divergent polysaccharides utilization ability.</title>
        <authorList>
            <person name="Wang H."/>
            <person name="Wu Y."/>
        </authorList>
    </citation>
    <scope>NUCLEOTIDE SEQUENCE [LARGE SCALE GENOMIC DNA]</scope>
    <source>
        <strain evidence="2 3">PR1</strain>
    </source>
</reference>
<gene>
    <name evidence="2" type="ORF">V1I91_19770</name>
</gene>
<keyword evidence="1" id="KW-0732">Signal</keyword>
<sequence length="123" mass="13811">MKNILFTFLVLFTTFSFAQSTGKISGKILDAEMFNEPLLMASISLKDTDWSDTTNFNGNFEITSIEPGTYILQIRFLGYESIEKVVHLAANEEIYLQEALSAKSLPSAVMDTAERADSDKQKR</sequence>
<dbReference type="SUPFAM" id="SSF49464">
    <property type="entry name" value="Carboxypeptidase regulatory domain-like"/>
    <property type="match status" value="1"/>
</dbReference>
<proteinExistence type="predicted"/>
<dbReference type="EMBL" id="JAZDDG010000011">
    <property type="protein sequence ID" value="MEE1978325.1"/>
    <property type="molecule type" value="Genomic_DNA"/>
</dbReference>